<dbReference type="PROSITE" id="PS51318">
    <property type="entry name" value="TAT"/>
    <property type="match status" value="1"/>
</dbReference>
<gene>
    <name evidence="1" type="ORF">C1I99_04710</name>
</gene>
<dbReference type="InterPro" id="IPR006311">
    <property type="entry name" value="TAT_signal"/>
</dbReference>
<comment type="caution">
    <text evidence="1">The sequence shown here is derived from an EMBL/GenBank/DDBJ whole genome shotgun (WGS) entry which is preliminary data.</text>
</comment>
<accession>A0A2W2DMA3</accession>
<reference evidence="1 2" key="1">
    <citation type="submission" date="2018-01" db="EMBL/GenBank/DDBJ databases">
        <title>Draft genome sequence of Salinispora sp. 13K206.</title>
        <authorList>
            <person name="Sahin N."/>
            <person name="Saygin H."/>
            <person name="Ay H."/>
        </authorList>
    </citation>
    <scope>NUCLEOTIDE SEQUENCE [LARGE SCALE GENOMIC DNA]</scope>
    <source>
        <strain evidence="1 2">13K206</strain>
    </source>
</reference>
<organism evidence="1 2">
    <name type="scientific">Micromonospora deserti</name>
    <dbReference type="NCBI Taxonomy" id="2070366"/>
    <lineage>
        <taxon>Bacteria</taxon>
        <taxon>Bacillati</taxon>
        <taxon>Actinomycetota</taxon>
        <taxon>Actinomycetes</taxon>
        <taxon>Micromonosporales</taxon>
        <taxon>Micromonosporaceae</taxon>
        <taxon>Micromonospora</taxon>
    </lineage>
</organism>
<protein>
    <submittedName>
        <fullName evidence="1">Uncharacterized protein</fullName>
    </submittedName>
</protein>
<proteinExistence type="predicted"/>
<dbReference type="EMBL" id="POUB01000016">
    <property type="protein sequence ID" value="PZG01990.1"/>
    <property type="molecule type" value="Genomic_DNA"/>
</dbReference>
<dbReference type="Proteomes" id="UP000248749">
    <property type="component" value="Unassembled WGS sequence"/>
</dbReference>
<evidence type="ECO:0000313" key="2">
    <source>
        <dbReference type="Proteomes" id="UP000248749"/>
    </source>
</evidence>
<name>A0A2W2DMA3_9ACTN</name>
<keyword evidence="2" id="KW-1185">Reference proteome</keyword>
<sequence>MRPVPNPDATERIHLPISRRALLRGGAALGVTTLTSVGLGSATAAAAPSALPATTHLVKNYQPSQPTGWPATPGQTFSTTIGGHTSARKFTFNGKPYRISLLSFDQAGNDPDPIYEDVPTDPDLAFKQTLADAFGAHYSFHYVGGFPGRNEFNVQSYSVFVREPTETDPTTGFGGGLYVAYDPDLRRGDPGIHETLQWIQVVRRFGATHVDNIWRANPWYLYGGLVSVHGTELFNFHDVPQAAALGDVPLDDQFLAETFLAQDTGIIDAAGKGVVKIFGGFKWGWQVHGV</sequence>
<evidence type="ECO:0000313" key="1">
    <source>
        <dbReference type="EMBL" id="PZG01990.1"/>
    </source>
</evidence>
<dbReference type="AlphaFoldDB" id="A0A2W2DMA3"/>